<dbReference type="Proteomes" id="UP000002640">
    <property type="component" value="Unassembled WGS sequence"/>
</dbReference>
<organism evidence="1 2">
    <name type="scientific">Phytophthora sojae (strain P6497)</name>
    <name type="common">Soybean stem and root rot agent</name>
    <name type="synonym">Phytophthora megasperma f. sp. glycines</name>
    <dbReference type="NCBI Taxonomy" id="1094619"/>
    <lineage>
        <taxon>Eukaryota</taxon>
        <taxon>Sar</taxon>
        <taxon>Stramenopiles</taxon>
        <taxon>Oomycota</taxon>
        <taxon>Peronosporomycetes</taxon>
        <taxon>Peronosporales</taxon>
        <taxon>Peronosporaceae</taxon>
        <taxon>Phytophthora</taxon>
    </lineage>
</organism>
<evidence type="ECO:0000313" key="2">
    <source>
        <dbReference type="Proteomes" id="UP000002640"/>
    </source>
</evidence>
<evidence type="ECO:0000313" key="1">
    <source>
        <dbReference type="EMBL" id="EGZ14533.1"/>
    </source>
</evidence>
<dbReference type="RefSeq" id="XP_009528282.1">
    <property type="nucleotide sequence ID" value="XM_009529987.1"/>
</dbReference>
<protein>
    <recommendedName>
        <fullName evidence="3">MULE transposase domain-containing protein</fullName>
    </recommendedName>
</protein>
<evidence type="ECO:0008006" key="3">
    <source>
        <dbReference type="Google" id="ProtNLM"/>
    </source>
</evidence>
<name>G4ZKT7_PHYSP</name>
<dbReference type="InParanoid" id="G4ZKT7"/>
<dbReference type="KEGG" id="psoj:PHYSODRAFT_506238"/>
<dbReference type="GeneID" id="20658587"/>
<accession>G4ZKT7</accession>
<sequence length="189" mass="21726">MFGALIKYGRMFLDVDVNLACCSIDHCSAIARALETVWPEVIILSCWEHLLGQARKQRSKLVGKSFYKKYALPQLKWLRETRSLNQFRNLSKCVVRWWKLKGETAYAEWLEDVYLTSRWERWSVNSSPIPGVLPTQQAIESHHKVIKEVITAFEKAPTIHVLNSALPRLLILGSDTLSDGPQGYFCECE</sequence>
<proteinExistence type="predicted"/>
<keyword evidence="2" id="KW-1185">Reference proteome</keyword>
<reference evidence="1 2" key="1">
    <citation type="journal article" date="2006" name="Science">
        <title>Phytophthora genome sequences uncover evolutionary origins and mechanisms of pathogenesis.</title>
        <authorList>
            <person name="Tyler B.M."/>
            <person name="Tripathy S."/>
            <person name="Zhang X."/>
            <person name="Dehal P."/>
            <person name="Jiang R.H."/>
            <person name="Aerts A."/>
            <person name="Arredondo F.D."/>
            <person name="Baxter L."/>
            <person name="Bensasson D."/>
            <person name="Beynon J.L."/>
            <person name="Chapman J."/>
            <person name="Damasceno C.M."/>
            <person name="Dorrance A.E."/>
            <person name="Dou D."/>
            <person name="Dickerman A.W."/>
            <person name="Dubchak I.L."/>
            <person name="Garbelotto M."/>
            <person name="Gijzen M."/>
            <person name="Gordon S.G."/>
            <person name="Govers F."/>
            <person name="Grunwald N.J."/>
            <person name="Huang W."/>
            <person name="Ivors K.L."/>
            <person name="Jones R.W."/>
            <person name="Kamoun S."/>
            <person name="Krampis K."/>
            <person name="Lamour K.H."/>
            <person name="Lee M.K."/>
            <person name="McDonald W.H."/>
            <person name="Medina M."/>
            <person name="Meijer H.J."/>
            <person name="Nordberg E.K."/>
            <person name="Maclean D.J."/>
            <person name="Ospina-Giraldo M.D."/>
            <person name="Morris P.F."/>
            <person name="Phuntumart V."/>
            <person name="Putnam N.H."/>
            <person name="Rash S."/>
            <person name="Rose J.K."/>
            <person name="Sakihama Y."/>
            <person name="Salamov A.A."/>
            <person name="Savidor A."/>
            <person name="Scheuring C.F."/>
            <person name="Smith B.M."/>
            <person name="Sobral B.W."/>
            <person name="Terry A."/>
            <person name="Torto-Alalibo T.A."/>
            <person name="Win J."/>
            <person name="Xu Z."/>
            <person name="Zhang H."/>
            <person name="Grigoriev I.V."/>
            <person name="Rokhsar D.S."/>
            <person name="Boore J.L."/>
        </authorList>
    </citation>
    <scope>NUCLEOTIDE SEQUENCE [LARGE SCALE GENOMIC DNA]</scope>
    <source>
        <strain evidence="1 2">P6497</strain>
    </source>
</reference>
<dbReference type="AlphaFoldDB" id="G4ZKT7"/>
<dbReference type="EMBL" id="JH159155">
    <property type="protein sequence ID" value="EGZ14533.1"/>
    <property type="molecule type" value="Genomic_DNA"/>
</dbReference>
<gene>
    <name evidence="1" type="ORF">PHYSODRAFT_506238</name>
</gene>